<protein>
    <submittedName>
        <fullName evidence="2">Group-specific protein</fullName>
    </submittedName>
</protein>
<dbReference type="AlphaFoldDB" id="C1DVR4"/>
<dbReference type="HOGENOM" id="CLU_127536_0_0_0"/>
<dbReference type="KEGG" id="saf:SULAZ_1231"/>
<dbReference type="Pfam" id="PF10947">
    <property type="entry name" value="DUF2628"/>
    <property type="match status" value="1"/>
</dbReference>
<evidence type="ECO:0000313" key="2">
    <source>
        <dbReference type="EMBL" id="ACN99407.1"/>
    </source>
</evidence>
<feature type="transmembrane region" description="Helical" evidence="1">
    <location>
        <begin position="122"/>
        <end position="143"/>
    </location>
</feature>
<dbReference type="EMBL" id="CP001229">
    <property type="protein sequence ID" value="ACN99407.1"/>
    <property type="molecule type" value="Genomic_DNA"/>
</dbReference>
<sequence length="170" mass="19895">MEEREELRLFVGKNADYYIAKWEELGEENKISWNWSAFFFGLLWFAYRKMYPYAFGFIVFSLILQYIQIVMKTHPLVIGITNILISIFIGMFGNYLYYQYAKSKIKQIKESIQDERQKTVEIVRAGGTSLSTAIAIGLMYLIASSIIDYGLQEDNSENFREQKSINPWSS</sequence>
<keyword evidence="1" id="KW-1133">Transmembrane helix</keyword>
<evidence type="ECO:0000256" key="1">
    <source>
        <dbReference type="SAM" id="Phobius"/>
    </source>
</evidence>
<dbReference type="STRING" id="204536.SULAZ_1231"/>
<keyword evidence="3" id="KW-1185">Reference proteome</keyword>
<reference evidence="2 3" key="1">
    <citation type="journal article" date="2009" name="J. Bacteriol.">
        <title>Complete and draft genome sequences of six members of the Aquificales.</title>
        <authorList>
            <person name="Reysenbach A.L."/>
            <person name="Hamamura N."/>
            <person name="Podar M."/>
            <person name="Griffiths E."/>
            <person name="Ferreira S."/>
            <person name="Hochstein R."/>
            <person name="Heidelberg J."/>
            <person name="Johnson J."/>
            <person name="Mead D."/>
            <person name="Pohorille A."/>
            <person name="Sarmiento M."/>
            <person name="Schweighofer K."/>
            <person name="Seshadri R."/>
            <person name="Voytek M.A."/>
        </authorList>
    </citation>
    <scope>NUCLEOTIDE SEQUENCE [LARGE SCALE GENOMIC DNA]</scope>
    <source>
        <strain evidence="3">Az-Fu1 / DSM 15241 / OCM 825</strain>
    </source>
</reference>
<dbReference type="Proteomes" id="UP000001369">
    <property type="component" value="Chromosome"/>
</dbReference>
<proteinExistence type="predicted"/>
<keyword evidence="1" id="KW-0812">Transmembrane</keyword>
<gene>
    <name evidence="2" type="ordered locus">SULAZ_1231</name>
</gene>
<dbReference type="InterPro" id="IPR024399">
    <property type="entry name" value="DUF2628"/>
</dbReference>
<organism evidence="2 3">
    <name type="scientific">Sulfurihydrogenibium azorense (strain DSM 15241 / OCM 825 / Az-Fu1)</name>
    <dbReference type="NCBI Taxonomy" id="204536"/>
    <lineage>
        <taxon>Bacteria</taxon>
        <taxon>Pseudomonadati</taxon>
        <taxon>Aquificota</taxon>
        <taxon>Aquificia</taxon>
        <taxon>Aquificales</taxon>
        <taxon>Hydrogenothermaceae</taxon>
        <taxon>Sulfurihydrogenibium</taxon>
    </lineage>
</organism>
<name>C1DVR4_SULAA</name>
<feature type="transmembrane region" description="Helical" evidence="1">
    <location>
        <begin position="77"/>
        <end position="101"/>
    </location>
</feature>
<accession>C1DVR4</accession>
<feature type="transmembrane region" description="Helical" evidence="1">
    <location>
        <begin position="54"/>
        <end position="71"/>
    </location>
</feature>
<dbReference type="eggNOG" id="COG4969">
    <property type="taxonomic scope" value="Bacteria"/>
</dbReference>
<evidence type="ECO:0000313" key="3">
    <source>
        <dbReference type="Proteomes" id="UP000001369"/>
    </source>
</evidence>
<keyword evidence="1" id="KW-0472">Membrane</keyword>